<reference evidence="2 3" key="1">
    <citation type="submission" date="2016-01" db="EMBL/GenBank/DDBJ databases">
        <authorList>
            <person name="Oliw E.H."/>
        </authorList>
    </citation>
    <scope>NUCLEOTIDE SEQUENCE [LARGE SCALE GENOMIC DNA]</scope>
    <source>
        <strain evidence="2">LMG 27134</strain>
    </source>
</reference>
<evidence type="ECO:0000256" key="1">
    <source>
        <dbReference type="SAM" id="Phobius"/>
    </source>
</evidence>
<gene>
    <name evidence="2" type="ORF">AWB69_07599</name>
</gene>
<dbReference type="AlphaFoldDB" id="A0A158JDL8"/>
<evidence type="ECO:0000313" key="2">
    <source>
        <dbReference type="EMBL" id="SAL66968.1"/>
    </source>
</evidence>
<keyword evidence="1" id="KW-1133">Transmembrane helix</keyword>
<name>A0A158JDL8_9BURK</name>
<accession>A0A158JDL8</accession>
<feature type="transmembrane region" description="Helical" evidence="1">
    <location>
        <begin position="41"/>
        <end position="62"/>
    </location>
</feature>
<sequence length="88" mass="8959">MAPTPDYVASIGGIQNFTSNLAGIVITTFTGLMLALTKGSFTIPLVVAGGFCFLGAFSYLVIVGKIEPLRIPGAEPLDVAASQGVGGR</sequence>
<proteinExistence type="predicted"/>
<dbReference type="Proteomes" id="UP000054683">
    <property type="component" value="Unassembled WGS sequence"/>
</dbReference>
<keyword evidence="1" id="KW-0472">Membrane</keyword>
<keyword evidence="1" id="KW-0812">Transmembrane</keyword>
<dbReference type="SUPFAM" id="SSF103473">
    <property type="entry name" value="MFS general substrate transporter"/>
    <property type="match status" value="1"/>
</dbReference>
<protein>
    <submittedName>
        <fullName evidence="2">MFS transporter</fullName>
    </submittedName>
</protein>
<evidence type="ECO:0000313" key="3">
    <source>
        <dbReference type="Proteomes" id="UP000054683"/>
    </source>
</evidence>
<dbReference type="EMBL" id="FCOK02000081">
    <property type="protein sequence ID" value="SAL66968.1"/>
    <property type="molecule type" value="Genomic_DNA"/>
</dbReference>
<organism evidence="2 3">
    <name type="scientific">Caballeronia udeis</name>
    <dbReference type="NCBI Taxonomy" id="1232866"/>
    <lineage>
        <taxon>Bacteria</taxon>
        <taxon>Pseudomonadati</taxon>
        <taxon>Pseudomonadota</taxon>
        <taxon>Betaproteobacteria</taxon>
        <taxon>Burkholderiales</taxon>
        <taxon>Burkholderiaceae</taxon>
        <taxon>Caballeronia</taxon>
    </lineage>
</organism>
<dbReference type="InterPro" id="IPR036259">
    <property type="entry name" value="MFS_trans_sf"/>
</dbReference>